<comment type="subcellular location">
    <subcellularLocation>
        <location evidence="1 7">Bacterial flagellum</location>
    </subcellularLocation>
    <subcellularLocation>
        <location evidence="2 7">Secreted</location>
    </subcellularLocation>
</comment>
<keyword evidence="5 7" id="KW-0964">Secreted</keyword>
<comment type="similarity">
    <text evidence="3 7">Belongs to the flagella basal body rod proteins family.</text>
</comment>
<dbReference type="PANTHER" id="PTHR30033:SF1">
    <property type="entry name" value="FLAGELLAR HOOK-ASSOCIATED PROTEIN 1"/>
    <property type="match status" value="1"/>
</dbReference>
<evidence type="ECO:0000313" key="11">
    <source>
        <dbReference type="EMBL" id="KQL46532.1"/>
    </source>
</evidence>
<evidence type="ECO:0000256" key="5">
    <source>
        <dbReference type="ARBA" id="ARBA00022525"/>
    </source>
</evidence>
<dbReference type="Proteomes" id="UP000051063">
    <property type="component" value="Unassembled WGS sequence"/>
</dbReference>
<keyword evidence="11" id="KW-0282">Flagellum</keyword>
<dbReference type="Pfam" id="PF00460">
    <property type="entry name" value="Flg_bb_rod"/>
    <property type="match status" value="1"/>
</dbReference>
<dbReference type="SUPFAM" id="SSF64518">
    <property type="entry name" value="Phase 1 flagellin"/>
    <property type="match status" value="1"/>
</dbReference>
<dbReference type="InterPro" id="IPR010930">
    <property type="entry name" value="Flg_bb/hook_C_dom"/>
</dbReference>
<evidence type="ECO:0000256" key="6">
    <source>
        <dbReference type="ARBA" id="ARBA00023143"/>
    </source>
</evidence>
<evidence type="ECO:0000256" key="1">
    <source>
        <dbReference type="ARBA" id="ARBA00004365"/>
    </source>
</evidence>
<feature type="domain" description="Flagellar basal body rod protein N-terminal" evidence="8">
    <location>
        <begin position="9"/>
        <end position="37"/>
    </location>
</feature>
<dbReference type="InterPro" id="IPR002371">
    <property type="entry name" value="FlgK"/>
</dbReference>
<feature type="domain" description="Flagellar basal-body/hook protein C-terminal" evidence="9">
    <location>
        <begin position="446"/>
        <end position="485"/>
    </location>
</feature>
<dbReference type="RefSeq" id="WP_055745626.1">
    <property type="nucleotide sequence ID" value="NZ_LJJB01000010.1"/>
</dbReference>
<keyword evidence="11" id="KW-0969">Cilium</keyword>
<dbReference type="EMBL" id="LJJB01000010">
    <property type="protein sequence ID" value="KQL46532.1"/>
    <property type="molecule type" value="Genomic_DNA"/>
</dbReference>
<keyword evidence="6 7" id="KW-0975">Bacterial flagellum</keyword>
<accession>A0ABR5N7V8</accession>
<evidence type="ECO:0000259" key="9">
    <source>
        <dbReference type="Pfam" id="PF06429"/>
    </source>
</evidence>
<comment type="caution">
    <text evidence="11">The sequence shown here is derived from an EMBL/GenBank/DDBJ whole genome shotgun (WGS) entry which is preliminary data.</text>
</comment>
<protein>
    <recommendedName>
        <fullName evidence="4 7">Flagellar hook-associated protein 1</fullName>
        <shortName evidence="7">HAP1</shortName>
    </recommendedName>
</protein>
<feature type="domain" description="Flagellar hook-associated protein FlgK helical" evidence="10">
    <location>
        <begin position="102"/>
        <end position="331"/>
    </location>
</feature>
<evidence type="ECO:0000259" key="8">
    <source>
        <dbReference type="Pfam" id="PF00460"/>
    </source>
</evidence>
<keyword evidence="11" id="KW-0966">Cell projection</keyword>
<evidence type="ECO:0000256" key="4">
    <source>
        <dbReference type="ARBA" id="ARBA00016244"/>
    </source>
</evidence>
<evidence type="ECO:0000256" key="2">
    <source>
        <dbReference type="ARBA" id="ARBA00004613"/>
    </source>
</evidence>
<dbReference type="PANTHER" id="PTHR30033">
    <property type="entry name" value="FLAGELLAR HOOK-ASSOCIATED PROTEIN 1"/>
    <property type="match status" value="1"/>
</dbReference>
<gene>
    <name evidence="7" type="primary">flgK</name>
    <name evidence="11" type="ORF">AN963_16530</name>
</gene>
<dbReference type="InterPro" id="IPR001444">
    <property type="entry name" value="Flag_bb_rod_N"/>
</dbReference>
<evidence type="ECO:0000256" key="7">
    <source>
        <dbReference type="RuleBase" id="RU362065"/>
    </source>
</evidence>
<organism evidence="11 12">
    <name type="scientific">Brevibacillus choshinensis</name>
    <dbReference type="NCBI Taxonomy" id="54911"/>
    <lineage>
        <taxon>Bacteria</taxon>
        <taxon>Bacillati</taxon>
        <taxon>Bacillota</taxon>
        <taxon>Bacilli</taxon>
        <taxon>Bacillales</taxon>
        <taxon>Paenibacillaceae</taxon>
        <taxon>Brevibacillus</taxon>
    </lineage>
</organism>
<dbReference type="InterPro" id="IPR053927">
    <property type="entry name" value="FlgK_helical"/>
</dbReference>
<evidence type="ECO:0000313" key="12">
    <source>
        <dbReference type="Proteomes" id="UP000051063"/>
    </source>
</evidence>
<proteinExistence type="inferred from homology"/>
<name>A0ABR5N7V8_BRECH</name>
<reference evidence="11 12" key="1">
    <citation type="submission" date="2015-09" db="EMBL/GenBank/DDBJ databases">
        <title>Genome sequencing project for genomic taxonomy and phylogenomics of Bacillus-like bacteria.</title>
        <authorList>
            <person name="Liu B."/>
            <person name="Wang J."/>
            <person name="Zhu Y."/>
            <person name="Liu G."/>
            <person name="Chen Q."/>
            <person name="Chen Z."/>
            <person name="Lan J."/>
            <person name="Che J."/>
            <person name="Ge C."/>
            <person name="Shi H."/>
            <person name="Pan Z."/>
            <person name="Liu X."/>
        </authorList>
    </citation>
    <scope>NUCLEOTIDE SEQUENCE [LARGE SCALE GENOMIC DNA]</scope>
    <source>
        <strain evidence="11 12">DSM 8552</strain>
    </source>
</reference>
<dbReference type="PRINTS" id="PR01005">
    <property type="entry name" value="FLGHOOKAP1"/>
</dbReference>
<dbReference type="Pfam" id="PF22638">
    <property type="entry name" value="FlgK_D1"/>
    <property type="match status" value="1"/>
</dbReference>
<dbReference type="NCBIfam" id="TIGR02492">
    <property type="entry name" value="flgK_ends"/>
    <property type="match status" value="1"/>
</dbReference>
<dbReference type="Pfam" id="PF06429">
    <property type="entry name" value="Flg_bbr_C"/>
    <property type="match status" value="1"/>
</dbReference>
<sequence length="492" mass="53377">MRSTFHGIEVSKRGLFAQQSALNTTGHNIANANTEGYSRQRVNMETTTGLPYVGMFAGIEPGLLGTGVQADSIQRLREEFLDIQYRNEFKRQGYWDARAETLEKVEGIMNEPSDTGLQKVMDQMWQAWQDLAKDPTDTSARAVVRERSKAVADTFNTTYKHLQEVRTDLDNVVNVKAMEINSLGQQIASLNNQISNIVPHGYQPNDLYDQRDVLVDKLSKLVDIKATQSTNGMVNVTIEGRDFVTGITAQPFAAVQNPLTGMSDLTLGGGAFVPTSGYMAGTLESRDQIVPNILKRLDVLAVNLTKEINDIHRTGVSLADINNGTAQGLSFFVDSSTLTANGDYPKGAATIAINPEITKSLDAIAAAKPEAGSTPVGNNETALAIASVKFKTLAAGTGPNDLAESSTLDNYYRYTISQLGVDAQEATRNQANSEMLVGTVDNQRQSVSGVSIDDEMAEMVKYQHAYSASARVMTSMDEILDKVINGMGRVGL</sequence>
<keyword evidence="12" id="KW-1185">Reference proteome</keyword>
<evidence type="ECO:0000256" key="3">
    <source>
        <dbReference type="ARBA" id="ARBA00009677"/>
    </source>
</evidence>
<evidence type="ECO:0000259" key="10">
    <source>
        <dbReference type="Pfam" id="PF22638"/>
    </source>
</evidence>